<feature type="domain" description="CBM10" evidence="4">
    <location>
        <begin position="336"/>
        <end position="373"/>
    </location>
</feature>
<dbReference type="SUPFAM" id="SSF50370">
    <property type="entry name" value="Ricin B-like lectins"/>
    <property type="match status" value="1"/>
</dbReference>
<protein>
    <recommendedName>
        <fullName evidence="4">CBM10 domain-containing protein</fullName>
    </recommendedName>
</protein>
<sequence>MIINNECKQEDLIKTNYKCIENKLNQCRIRPIDNTGFYNIMSSYDGKCLNYSDDKISMVYCRNDNKNQASSIKYGKICSGTNKCLDGNYKINPVILQSVKYDHLTCSSIYVKRGYNCCLNQNTPVEYINKIGNWSIEDGKFCGIGYQRRTFSILDGSYQCCSSCGIGEAKLDSTVRIKSRKIQECLITNLHSDDKVLLLGDCNHSKMTYQDEQLVLDATGKCMYAMNSKNARLTEYGKGDEQINHHIHFKIVDNKYICIKNNVDPEDRRLYSSTLNFQTSKSEYSEWYIERWNEKWVDSIDEVVEKNPELKPEPKIIPKSTIITDTLMFNDQSTYDCNSKSGYPCCSSENTDVVYTDETDSWGNENDDCVYWFYHDFTNKYLYAPQQPNIPITVKPYDNTDYSKWMVLPSRKGYFYSISKPNYCLHVSNIYTSSLKLSKYDDQAKLEHTNDGFFEFIYSTDKCIGFLDGNDKYNNEIKMSLNIFTVCFSKALGYQCCSDPDAAVATTDAIGQWVLKTLNGTVYSARHTYSNYQY</sequence>
<keyword evidence="2" id="KW-0677">Repeat</keyword>
<evidence type="ECO:0000313" key="5">
    <source>
        <dbReference type="EMBL" id="ORY18660.1"/>
    </source>
</evidence>
<dbReference type="Proteomes" id="UP000193920">
    <property type="component" value="Unassembled WGS sequence"/>
</dbReference>
<evidence type="ECO:0000256" key="3">
    <source>
        <dbReference type="ARBA" id="ARBA00022801"/>
    </source>
</evidence>
<evidence type="ECO:0000256" key="2">
    <source>
        <dbReference type="ARBA" id="ARBA00022737"/>
    </source>
</evidence>
<gene>
    <name evidence="5" type="ORF">LY90DRAFT_517390</name>
</gene>
<keyword evidence="1" id="KW-0732">Signal</keyword>
<comment type="caution">
    <text evidence="5">The sequence shown here is derived from an EMBL/GenBank/DDBJ whole genome shotgun (WGS) entry which is preliminary data.</text>
</comment>
<dbReference type="Gene3D" id="3.90.1220.10">
    <property type="entry name" value="Cellulose docking domain, dockering"/>
    <property type="match status" value="2"/>
</dbReference>
<dbReference type="PROSITE" id="PS51763">
    <property type="entry name" value="CBM10"/>
    <property type="match status" value="1"/>
</dbReference>
<dbReference type="AlphaFoldDB" id="A0A1Y2A8N6"/>
<dbReference type="InterPro" id="IPR009034">
    <property type="entry name" value="Dockerin_dom_fun_sf"/>
</dbReference>
<evidence type="ECO:0000313" key="6">
    <source>
        <dbReference type="Proteomes" id="UP000193920"/>
    </source>
</evidence>
<accession>A0A1Y2A8N6</accession>
<dbReference type="InterPro" id="IPR002883">
    <property type="entry name" value="CBM10/Dockerin_dom"/>
</dbReference>
<evidence type="ECO:0000256" key="1">
    <source>
        <dbReference type="ARBA" id="ARBA00022729"/>
    </source>
</evidence>
<dbReference type="GO" id="GO:0016787">
    <property type="term" value="F:hydrolase activity"/>
    <property type="evidence" value="ECO:0007669"/>
    <property type="project" value="UniProtKB-KW"/>
</dbReference>
<proteinExistence type="predicted"/>
<dbReference type="InterPro" id="IPR035992">
    <property type="entry name" value="Ricin_B-like_lectins"/>
</dbReference>
<dbReference type="EMBL" id="MCOG01000318">
    <property type="protein sequence ID" value="ORY18660.1"/>
    <property type="molecule type" value="Genomic_DNA"/>
</dbReference>
<keyword evidence="3" id="KW-0378">Hydrolase</keyword>
<reference evidence="5 6" key="1">
    <citation type="submission" date="2016-08" db="EMBL/GenBank/DDBJ databases">
        <title>A Parts List for Fungal Cellulosomes Revealed by Comparative Genomics.</title>
        <authorList>
            <consortium name="DOE Joint Genome Institute"/>
            <person name="Haitjema C.H."/>
            <person name="Gilmore S.P."/>
            <person name="Henske J.K."/>
            <person name="Solomon K.V."/>
            <person name="De Groot R."/>
            <person name="Kuo A."/>
            <person name="Mondo S.J."/>
            <person name="Salamov A.A."/>
            <person name="Labutti K."/>
            <person name="Zhao Z."/>
            <person name="Chiniquy J."/>
            <person name="Barry K."/>
            <person name="Brewer H.M."/>
            <person name="Purvine S.O."/>
            <person name="Wright A.T."/>
            <person name="Boxma B."/>
            <person name="Van Alen T."/>
            <person name="Hackstein J.H."/>
            <person name="Baker S.E."/>
            <person name="Grigoriev I.V."/>
            <person name="O'Malley M.A."/>
        </authorList>
    </citation>
    <scope>NUCLEOTIDE SEQUENCE [LARGE SCALE GENOMIC DNA]</scope>
    <source>
        <strain evidence="5 6">G1</strain>
    </source>
</reference>
<dbReference type="SUPFAM" id="SSF64571">
    <property type="entry name" value="Cellulose docking domain, dockering"/>
    <property type="match status" value="2"/>
</dbReference>
<organism evidence="5 6">
    <name type="scientific">Neocallimastix californiae</name>
    <dbReference type="NCBI Taxonomy" id="1754190"/>
    <lineage>
        <taxon>Eukaryota</taxon>
        <taxon>Fungi</taxon>
        <taxon>Fungi incertae sedis</taxon>
        <taxon>Chytridiomycota</taxon>
        <taxon>Chytridiomycota incertae sedis</taxon>
        <taxon>Neocallimastigomycetes</taxon>
        <taxon>Neocallimastigales</taxon>
        <taxon>Neocallimastigaceae</taxon>
        <taxon>Neocallimastix</taxon>
    </lineage>
</organism>
<keyword evidence="6" id="KW-1185">Reference proteome</keyword>
<dbReference type="Pfam" id="PF02013">
    <property type="entry name" value="CBM_10"/>
    <property type="match status" value="2"/>
</dbReference>
<evidence type="ECO:0000259" key="4">
    <source>
        <dbReference type="PROSITE" id="PS51763"/>
    </source>
</evidence>
<dbReference type="OrthoDB" id="10440537at2759"/>
<name>A0A1Y2A8N6_9FUNG</name>